<dbReference type="AlphaFoldDB" id="X1S4H6"/>
<feature type="non-terminal residue" evidence="4">
    <location>
        <position position="314"/>
    </location>
</feature>
<feature type="region of interest" description="Disordered" evidence="2">
    <location>
        <begin position="199"/>
        <end position="233"/>
    </location>
</feature>
<organism evidence="4">
    <name type="scientific">marine sediment metagenome</name>
    <dbReference type="NCBI Taxonomy" id="412755"/>
    <lineage>
        <taxon>unclassified sequences</taxon>
        <taxon>metagenomes</taxon>
        <taxon>ecological metagenomes</taxon>
    </lineage>
</organism>
<evidence type="ECO:0000256" key="2">
    <source>
        <dbReference type="SAM" id="MobiDB-lite"/>
    </source>
</evidence>
<evidence type="ECO:0000256" key="1">
    <source>
        <dbReference type="ARBA" id="ARBA00022500"/>
    </source>
</evidence>
<sequence length="314" mass="34155">MAATQTEIESQVIELSAEAFDAFCEDISGMFGVDMECAQQEVTSETIKGLEKRFEKLVAVNSVQAEGALSGTFQLVFDQVGLSILSGVVVMMPENRILDEIKRGSIEDVEGMNDAVKEVGNMLVGCWDRVFREGLEGHGHFAQTNIFIGKPWDKPKKTIGLAGNEEFIFVPYEMTIDPYPAFKCGVIFRKTIFESMSEPEAAVEGKDDNIDTEAPDDAVGEKELTTTESKKHSVSETIQEMTQSRAVLPGESAHVSSAISAEDIMQKDVVWGNPDDSVQQAITKMQEHDAGYLMVGIDGALEGIVSNSNIAGAL</sequence>
<comment type="caution">
    <text evidence="4">The sequence shown here is derived from an EMBL/GenBank/DDBJ whole genome shotgun (WGS) entry which is preliminary data.</text>
</comment>
<dbReference type="EMBL" id="BARW01003720">
    <property type="protein sequence ID" value="GAI70340.1"/>
    <property type="molecule type" value="Genomic_DNA"/>
</dbReference>
<accession>X1S4H6</accession>
<gene>
    <name evidence="4" type="ORF">S12H4_09257</name>
</gene>
<protein>
    <recommendedName>
        <fullName evidence="3">CBS domain-containing protein</fullName>
    </recommendedName>
</protein>
<feature type="domain" description="CBS" evidence="3">
    <location>
        <begin position="265"/>
        <end position="314"/>
    </location>
</feature>
<dbReference type="GO" id="GO:0006935">
    <property type="term" value="P:chemotaxis"/>
    <property type="evidence" value="ECO:0007669"/>
    <property type="project" value="UniProtKB-KW"/>
</dbReference>
<proteinExistence type="predicted"/>
<name>X1S4H6_9ZZZZ</name>
<dbReference type="Gene3D" id="3.40.1550.10">
    <property type="entry name" value="CheC-like"/>
    <property type="match status" value="1"/>
</dbReference>
<evidence type="ECO:0000259" key="3">
    <source>
        <dbReference type="PROSITE" id="PS51371"/>
    </source>
</evidence>
<dbReference type="Gene3D" id="3.10.580.10">
    <property type="entry name" value="CBS-domain"/>
    <property type="match status" value="1"/>
</dbReference>
<reference evidence="4" key="1">
    <citation type="journal article" date="2014" name="Front. Microbiol.">
        <title>High frequency of phylogenetically diverse reductive dehalogenase-homologous genes in deep subseafloor sedimentary metagenomes.</title>
        <authorList>
            <person name="Kawai M."/>
            <person name="Futagami T."/>
            <person name="Toyoda A."/>
            <person name="Takaki Y."/>
            <person name="Nishi S."/>
            <person name="Hori S."/>
            <person name="Arai W."/>
            <person name="Tsubouchi T."/>
            <person name="Morono Y."/>
            <person name="Uchiyama I."/>
            <person name="Ito T."/>
            <person name="Fujiyama A."/>
            <person name="Inagaki F."/>
            <person name="Takami H."/>
        </authorList>
    </citation>
    <scope>NUCLEOTIDE SEQUENCE</scope>
    <source>
        <strain evidence="4">Expedition CK06-06</strain>
    </source>
</reference>
<dbReference type="InterPro" id="IPR028976">
    <property type="entry name" value="CheC-like_sf"/>
</dbReference>
<keyword evidence="1" id="KW-0145">Chemotaxis</keyword>
<dbReference type="SUPFAM" id="SSF54631">
    <property type="entry name" value="CBS-domain pair"/>
    <property type="match status" value="1"/>
</dbReference>
<dbReference type="InterPro" id="IPR046342">
    <property type="entry name" value="CBS_dom_sf"/>
</dbReference>
<evidence type="ECO:0000313" key="4">
    <source>
        <dbReference type="EMBL" id="GAI70340.1"/>
    </source>
</evidence>
<dbReference type="InterPro" id="IPR000644">
    <property type="entry name" value="CBS_dom"/>
</dbReference>
<dbReference type="SUPFAM" id="SSF103039">
    <property type="entry name" value="CheC-like"/>
    <property type="match status" value="1"/>
</dbReference>
<feature type="compositionally biased region" description="Basic and acidic residues" evidence="2">
    <location>
        <begin position="219"/>
        <end position="233"/>
    </location>
</feature>
<dbReference type="Pfam" id="PF00571">
    <property type="entry name" value="CBS"/>
    <property type="match status" value="1"/>
</dbReference>
<dbReference type="PROSITE" id="PS51371">
    <property type="entry name" value="CBS"/>
    <property type="match status" value="1"/>
</dbReference>